<evidence type="ECO:0008006" key="4">
    <source>
        <dbReference type="Google" id="ProtNLM"/>
    </source>
</evidence>
<keyword evidence="3" id="KW-1185">Reference proteome</keyword>
<gene>
    <name evidence="2" type="primary">20201671</name>
    <name evidence="1" type="ORF">HELRODRAFT_166844</name>
</gene>
<organism evidence="2 3">
    <name type="scientific">Helobdella robusta</name>
    <name type="common">Californian leech</name>
    <dbReference type="NCBI Taxonomy" id="6412"/>
    <lineage>
        <taxon>Eukaryota</taxon>
        <taxon>Metazoa</taxon>
        <taxon>Spiralia</taxon>
        <taxon>Lophotrochozoa</taxon>
        <taxon>Annelida</taxon>
        <taxon>Clitellata</taxon>
        <taxon>Hirudinea</taxon>
        <taxon>Rhynchobdellida</taxon>
        <taxon>Glossiphoniidae</taxon>
        <taxon>Helobdella</taxon>
    </lineage>
</organism>
<dbReference type="AlphaFoldDB" id="T1EYM1"/>
<name>T1EYM1_HELRO</name>
<dbReference type="SUPFAM" id="SSF56219">
    <property type="entry name" value="DNase I-like"/>
    <property type="match status" value="1"/>
</dbReference>
<dbReference type="InterPro" id="IPR036691">
    <property type="entry name" value="Endo/exonu/phosph_ase_sf"/>
</dbReference>
<dbReference type="EMBL" id="AMQM01002578">
    <property type="status" value="NOT_ANNOTATED_CDS"/>
    <property type="molecule type" value="Genomic_DNA"/>
</dbReference>
<dbReference type="CTD" id="20201671"/>
<reference evidence="1 3" key="2">
    <citation type="journal article" date="2013" name="Nature">
        <title>Insights into bilaterian evolution from three spiralian genomes.</title>
        <authorList>
            <person name="Simakov O."/>
            <person name="Marletaz F."/>
            <person name="Cho S.J."/>
            <person name="Edsinger-Gonzales E."/>
            <person name="Havlak P."/>
            <person name="Hellsten U."/>
            <person name="Kuo D.H."/>
            <person name="Larsson T."/>
            <person name="Lv J."/>
            <person name="Arendt D."/>
            <person name="Savage R."/>
            <person name="Osoegawa K."/>
            <person name="de Jong P."/>
            <person name="Grimwood J."/>
            <person name="Chapman J.A."/>
            <person name="Shapiro H."/>
            <person name="Aerts A."/>
            <person name="Otillar R.P."/>
            <person name="Terry A.Y."/>
            <person name="Boore J.L."/>
            <person name="Grigoriev I.V."/>
            <person name="Lindberg D.R."/>
            <person name="Seaver E.C."/>
            <person name="Weisblat D.A."/>
            <person name="Putnam N.H."/>
            <person name="Rokhsar D.S."/>
        </authorList>
    </citation>
    <scope>NUCLEOTIDE SEQUENCE</scope>
</reference>
<evidence type="ECO:0000313" key="2">
    <source>
        <dbReference type="EnsemblMetazoa" id="HelroP166844"/>
    </source>
</evidence>
<dbReference type="EnsemblMetazoa" id="HelroT166844">
    <property type="protein sequence ID" value="HelroP166844"/>
    <property type="gene ID" value="HelroG166844"/>
</dbReference>
<dbReference type="InParanoid" id="T1EYM1"/>
<evidence type="ECO:0000313" key="3">
    <source>
        <dbReference type="Proteomes" id="UP000015101"/>
    </source>
</evidence>
<accession>T1EYM1</accession>
<reference evidence="3" key="1">
    <citation type="submission" date="2012-12" db="EMBL/GenBank/DDBJ databases">
        <authorList>
            <person name="Hellsten U."/>
            <person name="Grimwood J."/>
            <person name="Chapman J.A."/>
            <person name="Shapiro H."/>
            <person name="Aerts A."/>
            <person name="Otillar R.P."/>
            <person name="Terry A.Y."/>
            <person name="Boore J.L."/>
            <person name="Simakov O."/>
            <person name="Marletaz F."/>
            <person name="Cho S.-J."/>
            <person name="Edsinger-Gonzales E."/>
            <person name="Havlak P."/>
            <person name="Kuo D.-H."/>
            <person name="Larsson T."/>
            <person name="Lv J."/>
            <person name="Arendt D."/>
            <person name="Savage R."/>
            <person name="Osoegawa K."/>
            <person name="de Jong P."/>
            <person name="Lindberg D.R."/>
            <person name="Seaver E.C."/>
            <person name="Weisblat D.A."/>
            <person name="Putnam N.H."/>
            <person name="Grigoriev I.V."/>
            <person name="Rokhsar D.S."/>
        </authorList>
    </citation>
    <scope>NUCLEOTIDE SEQUENCE</scope>
</reference>
<dbReference type="PANTHER" id="PTHR19963:SF30">
    <property type="entry name" value="ENDONUCLEASE_EXONUCLEASE_PHOSPHATASE DOMAIN-CONTAINING PROTEIN"/>
    <property type="match status" value="1"/>
</dbReference>
<dbReference type="GeneID" id="20201671"/>
<dbReference type="EMBL" id="KB095812">
    <property type="protein sequence ID" value="ESO11797.1"/>
    <property type="molecule type" value="Genomic_DNA"/>
</dbReference>
<proteinExistence type="predicted"/>
<dbReference type="RefSeq" id="XP_009010285.1">
    <property type="nucleotide sequence ID" value="XM_009012037.1"/>
</dbReference>
<dbReference type="HOGENOM" id="CLU_1027710_0_0_1"/>
<dbReference type="PANTHER" id="PTHR19963">
    <property type="entry name" value="CCHC-TYPE DOMAIN-CONTAINING PROTEIN"/>
    <property type="match status" value="1"/>
</dbReference>
<evidence type="ECO:0000313" key="1">
    <source>
        <dbReference type="EMBL" id="ESO11797.1"/>
    </source>
</evidence>
<dbReference type="Proteomes" id="UP000015101">
    <property type="component" value="Unassembled WGS sequence"/>
</dbReference>
<protein>
    <recommendedName>
        <fullName evidence="4">Endonuclease/exonuclease/phosphatase domain-containing protein</fullName>
    </recommendedName>
</protein>
<dbReference type="KEGG" id="hro:HELRODRAFT_166844"/>
<reference evidence="2" key="3">
    <citation type="submission" date="2015-06" db="UniProtKB">
        <authorList>
            <consortium name="EnsemblMetazoa"/>
        </authorList>
    </citation>
    <scope>IDENTIFICATION</scope>
</reference>
<sequence length="271" mass="30302">MDVEKDLLIVDEVGVSSQQAGREQTSARPVFSDPERVYCRVADPGQERLRRSEGSGGYSYADAVRDHVVQNSNVARRKSTIGAQRGASFSNITGFRCSRSQGDSPNFLGDRCHLNLQATRSRFYRFFDVIINFNIPFIICGDFNAPGQLKVIEQHLESTIEALGLFQHVNSSTHSHVMDCVFSDHSLVTFDTTLSKPNLQSLFVSVVVIVVLVQMLFNKNSDVFCDILSRGDYEVDDLTSAIITSTTNLLDKHAPFRRLSLRGSNRPKHQL</sequence>